<evidence type="ECO:0000256" key="1">
    <source>
        <dbReference type="SAM" id="MobiDB-lite"/>
    </source>
</evidence>
<dbReference type="GeneTree" id="ENSGT00390000004298"/>
<reference evidence="3" key="2">
    <citation type="submission" date="2025-08" db="UniProtKB">
        <authorList>
            <consortium name="Ensembl"/>
        </authorList>
    </citation>
    <scope>IDENTIFICATION</scope>
</reference>
<dbReference type="Ensembl" id="ENSCSAVT00000008172.1">
    <property type="protein sequence ID" value="ENSCSAVP00000008065.1"/>
    <property type="gene ID" value="ENSCSAVG00000004803.1"/>
</dbReference>
<sequence length="299" mass="32378">IFATWVALAVYVTILGVLSCTRKRWDKEAKPVRSPYWGAVTFAMLVLIWVPYPTAMVVWTTGIETYSWVNISSSPNILLGGVMDRGFAENFAASVASASGRILPVNLVFSWDGFVAGVSKSAPLLGLKLLGVFGFYSHSDLCVPLTFLGPGISGYSQADTISSFILLSGVVLIIYSAAGTAVNVLLAGRRRKSTGKRLRKSKTLRFPLFFSAIEFFTWTPIAVAYCVNRYVPGAVSTHSFELLAVSSLAINCGILSVSVHVWGRVYYDFGSAATSSDDTSYGESSKILGRERKQSTTSQ</sequence>
<protein>
    <submittedName>
        <fullName evidence="3">Uncharacterized protein</fullName>
    </submittedName>
</protein>
<evidence type="ECO:0000313" key="4">
    <source>
        <dbReference type="Proteomes" id="UP000007875"/>
    </source>
</evidence>
<reference evidence="4" key="1">
    <citation type="submission" date="2003-08" db="EMBL/GenBank/DDBJ databases">
        <authorList>
            <person name="Birren B."/>
            <person name="Nusbaum C."/>
            <person name="Abebe A."/>
            <person name="Abouelleil A."/>
            <person name="Adekoya E."/>
            <person name="Ait-zahra M."/>
            <person name="Allen N."/>
            <person name="Allen T."/>
            <person name="An P."/>
            <person name="Anderson M."/>
            <person name="Anderson S."/>
            <person name="Arachchi H."/>
            <person name="Armbruster J."/>
            <person name="Bachantsang P."/>
            <person name="Baldwin J."/>
            <person name="Barry A."/>
            <person name="Bayul T."/>
            <person name="Blitshsteyn B."/>
            <person name="Bloom T."/>
            <person name="Blye J."/>
            <person name="Boguslavskiy L."/>
            <person name="Borowsky M."/>
            <person name="Boukhgalter B."/>
            <person name="Brunache A."/>
            <person name="Butler J."/>
            <person name="Calixte N."/>
            <person name="Calvo S."/>
            <person name="Camarata J."/>
            <person name="Campo K."/>
            <person name="Chang J."/>
            <person name="Cheshatsang Y."/>
            <person name="Citroen M."/>
            <person name="Collymore A."/>
            <person name="Considine T."/>
            <person name="Cook A."/>
            <person name="Cooke P."/>
            <person name="Corum B."/>
            <person name="Cuomo C."/>
            <person name="David R."/>
            <person name="Dawoe T."/>
            <person name="Degray S."/>
            <person name="Dodge S."/>
            <person name="Dooley K."/>
            <person name="Dorje P."/>
            <person name="Dorjee K."/>
            <person name="Dorris L."/>
            <person name="Duffey N."/>
            <person name="Dupes A."/>
            <person name="Elkins T."/>
            <person name="Engels R."/>
            <person name="Erickson J."/>
            <person name="Farina A."/>
            <person name="Faro S."/>
            <person name="Ferreira P."/>
            <person name="Fischer H."/>
            <person name="Fitzgerald M."/>
            <person name="Foley K."/>
            <person name="Gage D."/>
            <person name="Galagan J."/>
            <person name="Gearin G."/>
            <person name="Gnerre S."/>
            <person name="Gnirke A."/>
            <person name="Goyette A."/>
            <person name="Graham J."/>
            <person name="Grandbois E."/>
            <person name="Gyaltsen K."/>
            <person name="Hafez N."/>
            <person name="Hagopian D."/>
            <person name="Hagos B."/>
            <person name="Hall J."/>
            <person name="Hatcher B."/>
            <person name="Heller A."/>
            <person name="Higgins H."/>
            <person name="Honan T."/>
            <person name="Horn A."/>
            <person name="Houde N."/>
            <person name="Hughes L."/>
            <person name="Hulme W."/>
            <person name="Husby E."/>
            <person name="Iliev I."/>
            <person name="Jaffe D."/>
            <person name="Jones C."/>
            <person name="Kamal M."/>
            <person name="Kamat A."/>
            <person name="Kamvysselis M."/>
            <person name="Karlsson E."/>
            <person name="Kells C."/>
            <person name="Kieu A."/>
            <person name="Kisner P."/>
            <person name="Kodira C."/>
            <person name="Kulbokas E."/>
            <person name="Labutti K."/>
            <person name="Lama D."/>
            <person name="Landers T."/>
            <person name="Leger J."/>
            <person name="Levine S."/>
            <person name="Lewis D."/>
            <person name="Lewis T."/>
            <person name="Lindblad-toh K."/>
            <person name="Liu X."/>
            <person name="Lokyitsang T."/>
            <person name="Lokyitsang Y."/>
            <person name="Lucien O."/>
            <person name="Lui A."/>
            <person name="Ma L.J."/>
            <person name="Mabbitt R."/>
            <person name="Macdonald J."/>
            <person name="Maclean C."/>
            <person name="Major J."/>
            <person name="Manning J."/>
            <person name="Marabella R."/>
            <person name="Maru K."/>
            <person name="Matthews C."/>
            <person name="Mauceli E."/>
            <person name="Mccarthy M."/>
            <person name="Mcdonough S."/>
            <person name="Mcghee T."/>
            <person name="Meldrim J."/>
            <person name="Meneus L."/>
            <person name="Mesirov J."/>
            <person name="Mihalev A."/>
            <person name="Mihova T."/>
            <person name="Mikkelsen T."/>
            <person name="Mlenga V."/>
            <person name="Moru K."/>
            <person name="Mozes J."/>
            <person name="Mulrain L."/>
            <person name="Munson G."/>
            <person name="Naylor J."/>
            <person name="Newes C."/>
            <person name="Nguyen C."/>
            <person name="Nguyen N."/>
            <person name="Nguyen T."/>
            <person name="Nicol R."/>
            <person name="Nielsen C."/>
            <person name="Nizzari M."/>
            <person name="Norbu C."/>
            <person name="Norbu N."/>
            <person name="O'donnell P."/>
            <person name="Okoawo O."/>
            <person name="O'leary S."/>
            <person name="Omotosho B."/>
            <person name="O'neill K."/>
            <person name="Osman S."/>
            <person name="Parker S."/>
            <person name="Perrin D."/>
            <person name="Phunkhang P."/>
            <person name="Piqani B."/>
            <person name="Purcell S."/>
            <person name="Rachupka T."/>
            <person name="Ramasamy U."/>
            <person name="Rameau R."/>
            <person name="Ray V."/>
            <person name="Raymond C."/>
            <person name="Retta R."/>
            <person name="Richardson S."/>
            <person name="Rise C."/>
            <person name="Rodriguez J."/>
            <person name="Rogers J."/>
            <person name="Rogov P."/>
            <person name="Rutman M."/>
            <person name="Schupbach R."/>
            <person name="Seaman C."/>
            <person name="Settipalli S."/>
            <person name="Sharpe T."/>
            <person name="Sheridan J."/>
            <person name="Sherpa N."/>
            <person name="Shi J."/>
            <person name="Smirnov S."/>
            <person name="Smith C."/>
            <person name="Sougnez C."/>
            <person name="Spencer B."/>
            <person name="Stalker J."/>
            <person name="Stange-thomann N."/>
            <person name="Stavropoulos S."/>
            <person name="Stetson K."/>
            <person name="Stone C."/>
            <person name="Stone S."/>
            <person name="Stubbs M."/>
            <person name="Talamas J."/>
            <person name="Tchuinga P."/>
            <person name="Tenzing P."/>
            <person name="Tesfaye S."/>
            <person name="Theodore J."/>
            <person name="Thoulutsang Y."/>
            <person name="Topham K."/>
            <person name="Towey S."/>
            <person name="Tsamla T."/>
            <person name="Tsomo N."/>
            <person name="Vallee D."/>
            <person name="Vassiliev H."/>
            <person name="Venkataraman V."/>
            <person name="Vinson J."/>
            <person name="Vo A."/>
            <person name="Wade C."/>
            <person name="Wang S."/>
            <person name="Wangchuk T."/>
            <person name="Wangdi T."/>
            <person name="Whittaker C."/>
            <person name="Wilkinson J."/>
            <person name="Wu Y."/>
            <person name="Wyman D."/>
            <person name="Yadav S."/>
            <person name="Yang S."/>
            <person name="Yang X."/>
            <person name="Yeager S."/>
            <person name="Yee E."/>
            <person name="Young G."/>
            <person name="Zainoun J."/>
            <person name="Zembeck L."/>
            <person name="Zimmer A."/>
            <person name="Zody M."/>
            <person name="Lander E."/>
        </authorList>
    </citation>
    <scope>NUCLEOTIDE SEQUENCE [LARGE SCALE GENOMIC DNA]</scope>
</reference>
<feature type="compositionally biased region" description="Polar residues" evidence="1">
    <location>
        <begin position="274"/>
        <end position="283"/>
    </location>
</feature>
<feature type="compositionally biased region" description="Basic and acidic residues" evidence="1">
    <location>
        <begin position="288"/>
        <end position="299"/>
    </location>
</feature>
<accession>H2YRV5</accession>
<dbReference type="Proteomes" id="UP000007875">
    <property type="component" value="Unassembled WGS sequence"/>
</dbReference>
<feature type="transmembrane region" description="Helical" evidence="2">
    <location>
        <begin position="208"/>
        <end position="230"/>
    </location>
</feature>
<dbReference type="OMA" id="CAHIWGR"/>
<dbReference type="AlphaFoldDB" id="H2YRV5"/>
<keyword evidence="2" id="KW-1133">Transmembrane helix</keyword>
<feature type="region of interest" description="Disordered" evidence="1">
    <location>
        <begin position="274"/>
        <end position="299"/>
    </location>
</feature>
<keyword evidence="2" id="KW-0472">Membrane</keyword>
<evidence type="ECO:0000256" key="2">
    <source>
        <dbReference type="SAM" id="Phobius"/>
    </source>
</evidence>
<feature type="transmembrane region" description="Helical" evidence="2">
    <location>
        <begin position="164"/>
        <end position="187"/>
    </location>
</feature>
<reference evidence="3" key="3">
    <citation type="submission" date="2025-09" db="UniProtKB">
        <authorList>
            <consortium name="Ensembl"/>
        </authorList>
    </citation>
    <scope>IDENTIFICATION</scope>
</reference>
<organism evidence="3 4">
    <name type="scientific">Ciona savignyi</name>
    <name type="common">Pacific transparent sea squirt</name>
    <dbReference type="NCBI Taxonomy" id="51511"/>
    <lineage>
        <taxon>Eukaryota</taxon>
        <taxon>Metazoa</taxon>
        <taxon>Chordata</taxon>
        <taxon>Tunicata</taxon>
        <taxon>Ascidiacea</taxon>
        <taxon>Phlebobranchia</taxon>
        <taxon>Cionidae</taxon>
        <taxon>Ciona</taxon>
    </lineage>
</organism>
<dbReference type="HOGENOM" id="CLU_932342_0_0_1"/>
<keyword evidence="2" id="KW-0812">Transmembrane</keyword>
<name>H2YRV5_CIOSA</name>
<proteinExistence type="predicted"/>
<feature type="transmembrane region" description="Helical" evidence="2">
    <location>
        <begin position="34"/>
        <end position="52"/>
    </location>
</feature>
<dbReference type="InParanoid" id="H2YRV5"/>
<feature type="transmembrane region" description="Helical" evidence="2">
    <location>
        <begin position="6"/>
        <end position="22"/>
    </location>
</feature>
<feature type="transmembrane region" description="Helical" evidence="2">
    <location>
        <begin position="242"/>
        <end position="262"/>
    </location>
</feature>
<keyword evidence="4" id="KW-1185">Reference proteome</keyword>
<evidence type="ECO:0000313" key="3">
    <source>
        <dbReference type="Ensembl" id="ENSCSAVP00000008065.1"/>
    </source>
</evidence>
<dbReference type="SUPFAM" id="SSF81321">
    <property type="entry name" value="Family A G protein-coupled receptor-like"/>
    <property type="match status" value="1"/>
</dbReference>